<evidence type="ECO:0000256" key="4">
    <source>
        <dbReference type="ARBA" id="ARBA00023136"/>
    </source>
</evidence>
<evidence type="ECO:0000256" key="1">
    <source>
        <dbReference type="ARBA" id="ARBA00004606"/>
    </source>
</evidence>
<dbReference type="Pfam" id="PF02485">
    <property type="entry name" value="Branch"/>
    <property type="match status" value="1"/>
</dbReference>
<dbReference type="STRING" id="34508.A0A4U8UPT8"/>
<organism evidence="6 7">
    <name type="scientific">Steinernema carpocapsae</name>
    <name type="common">Entomopathogenic nematode</name>
    <dbReference type="NCBI Taxonomy" id="34508"/>
    <lineage>
        <taxon>Eukaryota</taxon>
        <taxon>Metazoa</taxon>
        <taxon>Ecdysozoa</taxon>
        <taxon>Nematoda</taxon>
        <taxon>Chromadorea</taxon>
        <taxon>Rhabditida</taxon>
        <taxon>Tylenchina</taxon>
        <taxon>Panagrolaimomorpha</taxon>
        <taxon>Strongyloidoidea</taxon>
        <taxon>Steinernematidae</taxon>
        <taxon>Steinernema</taxon>
    </lineage>
</organism>
<dbReference type="GO" id="GO:0016757">
    <property type="term" value="F:glycosyltransferase activity"/>
    <property type="evidence" value="ECO:0007669"/>
    <property type="project" value="UniProtKB-KW"/>
</dbReference>
<keyword evidence="3" id="KW-0808">Transferase</keyword>
<keyword evidence="7" id="KW-1185">Reference proteome</keyword>
<evidence type="ECO:0000256" key="5">
    <source>
        <dbReference type="ARBA" id="ARBA00023180"/>
    </source>
</evidence>
<accession>A0A4U8UPT8</accession>
<comment type="caution">
    <text evidence="6">The sequence shown here is derived from an EMBL/GenBank/DDBJ whole genome shotgun (WGS) entry which is preliminary data.</text>
</comment>
<dbReference type="OrthoDB" id="2019572at2759"/>
<gene>
    <name evidence="6" type="ORF">L596_002641</name>
</gene>
<sequence length="482" mass="55904">MAVRSKHRKFRLVVGILICLVLLRQLSLWLFDFDAPKKIVLSAHSCGYRSHSRLALGFSTDEECEFIPDNIDGLDCEKIIEGDENYIKLSRERRVKIKEVDDSFPVDCRAIHARGCYPNYPLSSEEAEFPIAFAIVVYKDYLIVESIFNAIYAPQNRFCYILDRKTDPAMRKLMHSLARCFPNVHVLTQEFPLDSYGHNMNAAYLTCYEHLLGNGSKWKYVVSLQNHDMPLRTNRDLVRILKIFNGSNDVEVTKPNKNRIPLPKWTRESQTREYSWTLNSLNIVRNKSLPLDGNATLLLTKGGTATMLTYDFVRFILRDLNVSELLKRLNERDYTDEMLFTTLHSSDVLNAPGGHTTMCLKKSRFFSKGMARSTHWYDKQHCHSGCIRHNVCIQGIENVHEMKNRHGLFMNKFLPEFDYGAIVCHLKKLMRQKMNPEKWATTIDVEYYNSLPNIRLHNLRQRGETVDMKSFDCSLLGKDALI</sequence>
<keyword evidence="5" id="KW-0325">Glycoprotein</keyword>
<evidence type="ECO:0000256" key="3">
    <source>
        <dbReference type="ARBA" id="ARBA00022679"/>
    </source>
</evidence>
<dbReference type="AlphaFoldDB" id="A0A4U8UPT8"/>
<reference evidence="6 7" key="2">
    <citation type="journal article" date="2019" name="G3 (Bethesda)">
        <title>Hybrid Assembly of the Genome of the Entomopathogenic Nematode Steinernema carpocapsae Identifies the X-Chromosome.</title>
        <authorList>
            <person name="Serra L."/>
            <person name="Macchietto M."/>
            <person name="Macias-Munoz A."/>
            <person name="McGill C.J."/>
            <person name="Rodriguez I.M."/>
            <person name="Rodriguez B."/>
            <person name="Murad R."/>
            <person name="Mortazavi A."/>
        </authorList>
    </citation>
    <scope>NUCLEOTIDE SEQUENCE [LARGE SCALE GENOMIC DNA]</scope>
    <source>
        <strain evidence="6 7">ALL</strain>
    </source>
</reference>
<name>A0A4U8UPT8_STECR</name>
<protein>
    <submittedName>
        <fullName evidence="6">Uncharacterized protein</fullName>
    </submittedName>
</protein>
<dbReference type="PANTHER" id="PTHR46671:SF7">
    <property type="entry name" value="CORE-2_I-BRANCHING ENZYME"/>
    <property type="match status" value="1"/>
</dbReference>
<evidence type="ECO:0000256" key="2">
    <source>
        <dbReference type="ARBA" id="ARBA00022676"/>
    </source>
</evidence>
<dbReference type="GO" id="GO:0016020">
    <property type="term" value="C:membrane"/>
    <property type="evidence" value="ECO:0007669"/>
    <property type="project" value="UniProtKB-SubCell"/>
</dbReference>
<evidence type="ECO:0000313" key="6">
    <source>
        <dbReference type="EMBL" id="TMS35190.1"/>
    </source>
</evidence>
<dbReference type="InterPro" id="IPR003406">
    <property type="entry name" value="Glyco_trans_14"/>
</dbReference>
<dbReference type="PANTHER" id="PTHR46671">
    <property type="entry name" value="PROTEIN CBG11221"/>
    <property type="match status" value="1"/>
</dbReference>
<comment type="subcellular location">
    <subcellularLocation>
        <location evidence="1">Membrane</location>
        <topology evidence="1">Single-pass type II membrane protein</topology>
    </subcellularLocation>
</comment>
<keyword evidence="2" id="KW-0328">Glycosyltransferase</keyword>
<dbReference type="Proteomes" id="UP000298663">
    <property type="component" value="Unassembled WGS sequence"/>
</dbReference>
<proteinExistence type="predicted"/>
<keyword evidence="4" id="KW-0472">Membrane</keyword>
<evidence type="ECO:0000313" key="7">
    <source>
        <dbReference type="Proteomes" id="UP000298663"/>
    </source>
</evidence>
<dbReference type="EMBL" id="AZBU02000001">
    <property type="protein sequence ID" value="TMS35190.1"/>
    <property type="molecule type" value="Genomic_DNA"/>
</dbReference>
<reference evidence="6 7" key="1">
    <citation type="journal article" date="2015" name="Genome Biol.">
        <title>Comparative genomics of Steinernema reveals deeply conserved gene regulatory networks.</title>
        <authorList>
            <person name="Dillman A.R."/>
            <person name="Macchietto M."/>
            <person name="Porter C.F."/>
            <person name="Rogers A."/>
            <person name="Williams B."/>
            <person name="Antoshechkin I."/>
            <person name="Lee M.M."/>
            <person name="Goodwin Z."/>
            <person name="Lu X."/>
            <person name="Lewis E.E."/>
            <person name="Goodrich-Blair H."/>
            <person name="Stock S.P."/>
            <person name="Adams B.J."/>
            <person name="Sternberg P.W."/>
            <person name="Mortazavi A."/>
        </authorList>
    </citation>
    <scope>NUCLEOTIDE SEQUENCE [LARGE SCALE GENOMIC DNA]</scope>
    <source>
        <strain evidence="6 7">ALL</strain>
    </source>
</reference>